<keyword evidence="3" id="KW-1185">Reference proteome</keyword>
<gene>
    <name evidence="2" type="ORF">GUJ93_ZPchr0006g46384</name>
</gene>
<feature type="compositionally biased region" description="Basic residues" evidence="1">
    <location>
        <begin position="26"/>
        <end position="39"/>
    </location>
</feature>
<protein>
    <submittedName>
        <fullName evidence="2">Uncharacterized protein</fullName>
    </submittedName>
</protein>
<proteinExistence type="predicted"/>
<evidence type="ECO:0000256" key="1">
    <source>
        <dbReference type="SAM" id="MobiDB-lite"/>
    </source>
</evidence>
<reference evidence="2" key="1">
    <citation type="journal article" date="2021" name="bioRxiv">
        <title>Whole Genome Assembly and Annotation of Northern Wild Rice, Zizania palustris L., Supports a Whole Genome Duplication in the Zizania Genus.</title>
        <authorList>
            <person name="Haas M."/>
            <person name="Kono T."/>
            <person name="Macchietto M."/>
            <person name="Millas R."/>
            <person name="McGilp L."/>
            <person name="Shao M."/>
            <person name="Duquette J."/>
            <person name="Hirsch C.N."/>
            <person name="Kimball J."/>
        </authorList>
    </citation>
    <scope>NUCLEOTIDE SEQUENCE</scope>
    <source>
        <tissue evidence="2">Fresh leaf tissue</tissue>
    </source>
</reference>
<comment type="caution">
    <text evidence="2">The sequence shown here is derived from an EMBL/GenBank/DDBJ whole genome shotgun (WGS) entry which is preliminary data.</text>
</comment>
<accession>A0A8J5VVY7</accession>
<evidence type="ECO:0000313" key="3">
    <source>
        <dbReference type="Proteomes" id="UP000729402"/>
    </source>
</evidence>
<evidence type="ECO:0000313" key="2">
    <source>
        <dbReference type="EMBL" id="KAG8073636.1"/>
    </source>
</evidence>
<reference evidence="2" key="2">
    <citation type="submission" date="2021-02" db="EMBL/GenBank/DDBJ databases">
        <authorList>
            <person name="Kimball J.A."/>
            <person name="Haas M.W."/>
            <person name="Macchietto M."/>
            <person name="Kono T."/>
            <person name="Duquette J."/>
            <person name="Shao M."/>
        </authorList>
    </citation>
    <scope>NUCLEOTIDE SEQUENCE</scope>
    <source>
        <tissue evidence="2">Fresh leaf tissue</tissue>
    </source>
</reference>
<dbReference type="AlphaFoldDB" id="A0A8J5VVY7"/>
<dbReference type="Proteomes" id="UP000729402">
    <property type="component" value="Unassembled WGS sequence"/>
</dbReference>
<name>A0A8J5VVY7_ZIZPA</name>
<feature type="compositionally biased region" description="Basic and acidic residues" evidence="1">
    <location>
        <begin position="40"/>
        <end position="52"/>
    </location>
</feature>
<dbReference type="EMBL" id="JAAALK010000283">
    <property type="protein sequence ID" value="KAG8073636.1"/>
    <property type="molecule type" value="Genomic_DNA"/>
</dbReference>
<feature type="region of interest" description="Disordered" evidence="1">
    <location>
        <begin position="26"/>
        <end position="71"/>
    </location>
</feature>
<organism evidence="2 3">
    <name type="scientific">Zizania palustris</name>
    <name type="common">Northern wild rice</name>
    <dbReference type="NCBI Taxonomy" id="103762"/>
    <lineage>
        <taxon>Eukaryota</taxon>
        <taxon>Viridiplantae</taxon>
        <taxon>Streptophyta</taxon>
        <taxon>Embryophyta</taxon>
        <taxon>Tracheophyta</taxon>
        <taxon>Spermatophyta</taxon>
        <taxon>Magnoliopsida</taxon>
        <taxon>Liliopsida</taxon>
        <taxon>Poales</taxon>
        <taxon>Poaceae</taxon>
        <taxon>BOP clade</taxon>
        <taxon>Oryzoideae</taxon>
        <taxon>Oryzeae</taxon>
        <taxon>Zizaniinae</taxon>
        <taxon>Zizania</taxon>
    </lineage>
</organism>
<sequence>MTLPPQRETRGAYTVDELEALRGRAARARARRGHRRRVRRLADHRPPRRDARTQQAGVVSPPARDSDHVLP</sequence>